<sequence>KELTSVRLLNSLQYPDGPCDIALVKIPKHLSLLEDQLYRMRRSLHPDTHIIGAGMARHIHTSTLDLFERIVGPTRTSLARKKARLIFCQPNPAIDPGDSPYPTYYTFENTAYRLANQAGLFSREKLDNGTRLLLEHIPRSDRKQTIIDLGCGNGVIGMVATERNPAAAVTFVDESFLAVASAEENFRAVFSDGRWAAFRTIDCLNGIPSGSADLILTNPPFHRDRAVGDAVAWQMFSEAGSVLKPGGTLMVVGNRHLGYHAKLKRLFGNCRTMSTDTKFVVLESVR</sequence>
<keyword evidence="3" id="KW-0489">Methyltransferase</keyword>
<feature type="non-terminal residue" evidence="7">
    <location>
        <position position="1"/>
    </location>
</feature>
<evidence type="ECO:0000313" key="7">
    <source>
        <dbReference type="EMBL" id="SVB18622.1"/>
    </source>
</evidence>
<keyword evidence="4" id="KW-0808">Transferase</keyword>
<accession>A0A382BYL1</accession>
<keyword evidence="1" id="KW-0963">Cytoplasm</keyword>
<evidence type="ECO:0000256" key="2">
    <source>
        <dbReference type="ARBA" id="ARBA00022552"/>
    </source>
</evidence>
<dbReference type="Gene3D" id="3.40.50.150">
    <property type="entry name" value="Vaccinia Virus protein VP39"/>
    <property type="match status" value="2"/>
</dbReference>
<dbReference type="CDD" id="cd02440">
    <property type="entry name" value="AdoMet_MTases"/>
    <property type="match status" value="1"/>
</dbReference>
<dbReference type="GO" id="GO:0032259">
    <property type="term" value="P:methylation"/>
    <property type="evidence" value="ECO:0007669"/>
    <property type="project" value="UniProtKB-KW"/>
</dbReference>
<evidence type="ECO:0000259" key="5">
    <source>
        <dbReference type="Pfam" id="PF05175"/>
    </source>
</evidence>
<evidence type="ECO:0000256" key="4">
    <source>
        <dbReference type="ARBA" id="ARBA00022679"/>
    </source>
</evidence>
<feature type="domain" description="RlmG N-terminal" evidence="6">
    <location>
        <begin position="4"/>
        <end position="91"/>
    </location>
</feature>
<dbReference type="PANTHER" id="PTHR47816:SF5">
    <property type="entry name" value="RIBOSOMAL RNA LARGE SUBUNIT METHYLTRANSFERASE G"/>
    <property type="match status" value="1"/>
</dbReference>
<dbReference type="GO" id="GO:0003676">
    <property type="term" value="F:nucleic acid binding"/>
    <property type="evidence" value="ECO:0007669"/>
    <property type="project" value="InterPro"/>
</dbReference>
<keyword evidence="2" id="KW-0698">rRNA processing</keyword>
<dbReference type="AlphaFoldDB" id="A0A382BYL1"/>
<dbReference type="GO" id="GO:0008757">
    <property type="term" value="F:S-adenosylmethionine-dependent methyltransferase activity"/>
    <property type="evidence" value="ECO:0007669"/>
    <property type="project" value="InterPro"/>
</dbReference>
<dbReference type="InterPro" id="IPR002052">
    <property type="entry name" value="DNA_methylase_N6_adenine_CS"/>
</dbReference>
<feature type="domain" description="Methyltransferase small" evidence="5">
    <location>
        <begin position="112"/>
        <end position="282"/>
    </location>
</feature>
<organism evidence="7">
    <name type="scientific">marine metagenome</name>
    <dbReference type="NCBI Taxonomy" id="408172"/>
    <lineage>
        <taxon>unclassified sequences</taxon>
        <taxon>metagenomes</taxon>
        <taxon>ecological metagenomes</taxon>
    </lineage>
</organism>
<evidence type="ECO:0000259" key="6">
    <source>
        <dbReference type="Pfam" id="PF26049"/>
    </source>
</evidence>
<dbReference type="InterPro" id="IPR007848">
    <property type="entry name" value="Small_mtfrase_dom"/>
</dbReference>
<dbReference type="Pfam" id="PF26049">
    <property type="entry name" value="RLMG_N"/>
    <property type="match status" value="1"/>
</dbReference>
<dbReference type="PROSITE" id="PS00092">
    <property type="entry name" value="N6_MTASE"/>
    <property type="match status" value="1"/>
</dbReference>
<gene>
    <name evidence="7" type="ORF">METZ01_LOCUS171476</name>
</gene>
<proteinExistence type="predicted"/>
<dbReference type="SUPFAM" id="SSF53335">
    <property type="entry name" value="S-adenosyl-L-methionine-dependent methyltransferases"/>
    <property type="match status" value="1"/>
</dbReference>
<evidence type="ECO:0000256" key="1">
    <source>
        <dbReference type="ARBA" id="ARBA00022490"/>
    </source>
</evidence>
<dbReference type="Pfam" id="PF05175">
    <property type="entry name" value="MTS"/>
    <property type="match status" value="1"/>
</dbReference>
<dbReference type="PANTHER" id="PTHR47816">
    <property type="entry name" value="RIBOSOMAL RNA SMALL SUBUNIT METHYLTRANSFERASE C"/>
    <property type="match status" value="1"/>
</dbReference>
<dbReference type="InterPro" id="IPR046977">
    <property type="entry name" value="RsmC/RlmG"/>
</dbReference>
<dbReference type="GO" id="GO:0006364">
    <property type="term" value="P:rRNA processing"/>
    <property type="evidence" value="ECO:0007669"/>
    <property type="project" value="UniProtKB-KW"/>
</dbReference>
<dbReference type="InterPro" id="IPR058679">
    <property type="entry name" value="RlmG_N"/>
</dbReference>
<reference evidence="7" key="1">
    <citation type="submission" date="2018-05" db="EMBL/GenBank/DDBJ databases">
        <authorList>
            <person name="Lanie J.A."/>
            <person name="Ng W.-L."/>
            <person name="Kazmierczak K.M."/>
            <person name="Andrzejewski T.M."/>
            <person name="Davidsen T.M."/>
            <person name="Wayne K.J."/>
            <person name="Tettelin H."/>
            <person name="Glass J.I."/>
            <person name="Rusch D."/>
            <person name="Podicherti R."/>
            <person name="Tsui H.-C.T."/>
            <person name="Winkler M.E."/>
        </authorList>
    </citation>
    <scope>NUCLEOTIDE SEQUENCE</scope>
</reference>
<dbReference type="EMBL" id="UINC01031880">
    <property type="protein sequence ID" value="SVB18622.1"/>
    <property type="molecule type" value="Genomic_DNA"/>
</dbReference>
<name>A0A382BYL1_9ZZZZ</name>
<evidence type="ECO:0000256" key="3">
    <source>
        <dbReference type="ARBA" id="ARBA00022603"/>
    </source>
</evidence>
<protein>
    <submittedName>
        <fullName evidence="7">Uncharacterized protein</fullName>
    </submittedName>
</protein>
<dbReference type="InterPro" id="IPR029063">
    <property type="entry name" value="SAM-dependent_MTases_sf"/>
</dbReference>